<protein>
    <recommendedName>
        <fullName evidence="1">PucR C-terminal helix-turn-helix domain-containing protein</fullName>
    </recommendedName>
</protein>
<evidence type="ECO:0000259" key="1">
    <source>
        <dbReference type="Pfam" id="PF13556"/>
    </source>
</evidence>
<feature type="domain" description="PucR C-terminal helix-turn-helix" evidence="1">
    <location>
        <begin position="453"/>
        <end position="510"/>
    </location>
</feature>
<proteinExistence type="predicted"/>
<organism evidence="2 3">
    <name type="scientific">Anaerosalibacter bizertensis</name>
    <dbReference type="NCBI Taxonomy" id="932217"/>
    <lineage>
        <taxon>Bacteria</taxon>
        <taxon>Bacillati</taxon>
        <taxon>Bacillota</taxon>
        <taxon>Tissierellia</taxon>
        <taxon>Tissierellales</taxon>
        <taxon>Sporanaerobacteraceae</taxon>
        <taxon>Anaerosalibacter</taxon>
    </lineage>
</organism>
<dbReference type="Gene3D" id="1.10.10.2840">
    <property type="entry name" value="PucR C-terminal helix-turn-helix domain"/>
    <property type="match status" value="1"/>
</dbReference>
<sequence>MLMTIKLRQIYNSLINYSPTIFSKNSEDQILFETELLTNNIGTIEKNILYVGKASLFNKKLGEISEGNFLIEKDEEIKDDFIGKDLNIIVIPPVQDLNLLFHEVKNLFVKDFIILDSSAILLDALIKNRGVKYIVNVGSEILDNPVILIDTGYKILAHSDMEMITEPFWIRNINMGYCSYEFISEVKKIRAVQKSPNSNEPFQVICSGSPIRKLVSKVLIDSNVVGYVIALECNEKFNDNTYRIVKLLSNVVSEELKKNDVYRNLNGIMYENLIVDLIEGNVKDNKTLDERMKSAQCNFGHNLQLLIIDISNYNSTNNPANFLKQSLDNILPNHKSLFYKNNILILLDFKDDSSLSDKAQESLKNFIKENNIILWVSDIFENILEIGHFYRQGIDTLKLIYDLDLEGNVFFYEDLKFYHLLNKTGLDKELLNFCNDGLFKIIQYDEDNNTEYYKTLKTYIEEDRNAVQSANKLFIHRNTMNYRLDKIRKIGNLNLDNGEEIFKITMSIKILEYLLSVENLKLPILYKY</sequence>
<gene>
    <name evidence="2" type="ORF">FYJ27_09905</name>
</gene>
<dbReference type="AlphaFoldDB" id="A0A844FJJ6"/>
<dbReference type="OrthoDB" id="1704333at2"/>
<comment type="caution">
    <text evidence="2">The sequence shown here is derived from an EMBL/GenBank/DDBJ whole genome shotgun (WGS) entry which is preliminary data.</text>
</comment>
<dbReference type="Pfam" id="PF13556">
    <property type="entry name" value="HTH_30"/>
    <property type="match status" value="1"/>
</dbReference>
<reference evidence="2 3" key="1">
    <citation type="submission" date="2019-08" db="EMBL/GenBank/DDBJ databases">
        <title>In-depth cultivation of the pig gut microbiome towards novel bacterial diversity and tailored functional studies.</title>
        <authorList>
            <person name="Wylensek D."/>
            <person name="Hitch T.C.A."/>
            <person name="Clavel T."/>
        </authorList>
    </citation>
    <scope>NUCLEOTIDE SEQUENCE [LARGE SCALE GENOMIC DNA]</scope>
    <source>
        <strain evidence="2 3">Med78-601-WT-4W-RMD-3</strain>
    </source>
</reference>
<dbReference type="InterPro" id="IPR051448">
    <property type="entry name" value="CdaR-like_regulators"/>
</dbReference>
<dbReference type="InterPro" id="IPR025736">
    <property type="entry name" value="PucR_C-HTH_dom"/>
</dbReference>
<dbReference type="PANTHER" id="PTHR33744">
    <property type="entry name" value="CARBOHYDRATE DIACID REGULATOR"/>
    <property type="match status" value="1"/>
</dbReference>
<dbReference type="EMBL" id="VULR01000015">
    <property type="protein sequence ID" value="MSS44035.1"/>
    <property type="molecule type" value="Genomic_DNA"/>
</dbReference>
<evidence type="ECO:0000313" key="3">
    <source>
        <dbReference type="Proteomes" id="UP000462760"/>
    </source>
</evidence>
<evidence type="ECO:0000313" key="2">
    <source>
        <dbReference type="EMBL" id="MSS44035.1"/>
    </source>
</evidence>
<dbReference type="InterPro" id="IPR042070">
    <property type="entry name" value="PucR_C-HTH_sf"/>
</dbReference>
<name>A0A844FJJ6_9FIRM</name>
<accession>A0A844FJJ6</accession>
<dbReference type="Proteomes" id="UP000462760">
    <property type="component" value="Unassembled WGS sequence"/>
</dbReference>